<dbReference type="AlphaFoldDB" id="A0AA35X7F8"/>
<evidence type="ECO:0000313" key="2">
    <source>
        <dbReference type="Proteomes" id="UP001174909"/>
    </source>
</evidence>
<sequence>NKRRAILFTQNPGHSRQLVAGSHLSGRDRQLWRAGVRLSPRTRQQKSNIVAERPPCLTEENTKTLDL</sequence>
<proteinExistence type="predicted"/>
<dbReference type="Proteomes" id="UP001174909">
    <property type="component" value="Unassembled WGS sequence"/>
</dbReference>
<keyword evidence="2" id="KW-1185">Reference proteome</keyword>
<name>A0AA35X7F8_GEOBA</name>
<gene>
    <name evidence="1" type="ORF">GBAR_LOCUS25991</name>
</gene>
<protein>
    <submittedName>
        <fullName evidence="1">Uncharacterized protein</fullName>
    </submittedName>
</protein>
<evidence type="ECO:0000313" key="1">
    <source>
        <dbReference type="EMBL" id="CAI8047019.1"/>
    </source>
</evidence>
<organism evidence="1 2">
    <name type="scientific">Geodia barretti</name>
    <name type="common">Barrett's horny sponge</name>
    <dbReference type="NCBI Taxonomy" id="519541"/>
    <lineage>
        <taxon>Eukaryota</taxon>
        <taxon>Metazoa</taxon>
        <taxon>Porifera</taxon>
        <taxon>Demospongiae</taxon>
        <taxon>Heteroscleromorpha</taxon>
        <taxon>Tetractinellida</taxon>
        <taxon>Astrophorina</taxon>
        <taxon>Geodiidae</taxon>
        <taxon>Geodia</taxon>
    </lineage>
</organism>
<dbReference type="EMBL" id="CASHTH010003599">
    <property type="protein sequence ID" value="CAI8047019.1"/>
    <property type="molecule type" value="Genomic_DNA"/>
</dbReference>
<comment type="caution">
    <text evidence="1">The sequence shown here is derived from an EMBL/GenBank/DDBJ whole genome shotgun (WGS) entry which is preliminary data.</text>
</comment>
<accession>A0AA35X7F8</accession>
<reference evidence="1" key="1">
    <citation type="submission" date="2023-03" db="EMBL/GenBank/DDBJ databases">
        <authorList>
            <person name="Steffen K."/>
            <person name="Cardenas P."/>
        </authorList>
    </citation>
    <scope>NUCLEOTIDE SEQUENCE</scope>
</reference>
<feature type="non-terminal residue" evidence="1">
    <location>
        <position position="1"/>
    </location>
</feature>